<reference evidence="1" key="1">
    <citation type="submission" date="2020-11" db="EMBL/GenBank/DDBJ databases">
        <authorList>
            <person name="Tran Van P."/>
        </authorList>
    </citation>
    <scope>NUCLEOTIDE SEQUENCE</scope>
</reference>
<organism evidence="1">
    <name type="scientific">Timema californicum</name>
    <name type="common">California timema</name>
    <name type="synonym">Walking stick</name>
    <dbReference type="NCBI Taxonomy" id="61474"/>
    <lineage>
        <taxon>Eukaryota</taxon>
        <taxon>Metazoa</taxon>
        <taxon>Ecdysozoa</taxon>
        <taxon>Arthropoda</taxon>
        <taxon>Hexapoda</taxon>
        <taxon>Insecta</taxon>
        <taxon>Pterygota</taxon>
        <taxon>Neoptera</taxon>
        <taxon>Polyneoptera</taxon>
        <taxon>Phasmatodea</taxon>
        <taxon>Timematodea</taxon>
        <taxon>Timematoidea</taxon>
        <taxon>Timematidae</taxon>
        <taxon>Timema</taxon>
    </lineage>
</organism>
<protein>
    <submittedName>
        <fullName evidence="1">(California timema) hypothetical protein</fullName>
    </submittedName>
</protein>
<dbReference type="AlphaFoldDB" id="A0A7R9JHH4"/>
<accession>A0A7R9JHH4</accession>
<dbReference type="Gene3D" id="3.40.1080.10">
    <property type="entry name" value="Glutaconate Coenzyme A-transferase"/>
    <property type="match status" value="1"/>
</dbReference>
<name>A0A7R9JHH4_TIMCA</name>
<evidence type="ECO:0000313" key="1">
    <source>
        <dbReference type="EMBL" id="CAD7579401.1"/>
    </source>
</evidence>
<sequence>MVSSGRSSWLRILRSQVRSSVLTKFLFETMSLDEIKLRLVSPPDQHGYCSIGTSVDCVRAALIHSKCIVGE</sequence>
<dbReference type="EMBL" id="OE191507">
    <property type="protein sequence ID" value="CAD7579401.1"/>
    <property type="molecule type" value="Genomic_DNA"/>
</dbReference>
<proteinExistence type="predicted"/>
<gene>
    <name evidence="1" type="ORF">TCMB3V08_LOCUS11935</name>
</gene>